<reference evidence="2" key="1">
    <citation type="submission" date="2015-07" db="EMBL/GenBank/DDBJ databases">
        <title>Draft Genome Sequences of Anaerolinea thermolimosa IMO-1, Bellilinea caldifistulae GOMI-1, Leptolinea tardivitalis YMTK-2, Levilinea saccharolytica KIBI-1,Longilinea arvoryzae KOME-1, Previously Described as Members of the Anaerolineaceae (Chloroflexi).</title>
        <authorList>
            <person name="Sekiguchi Y."/>
            <person name="Ohashi A."/>
            <person name="Matsuura N."/>
            <person name="Tourlousse M.D."/>
        </authorList>
    </citation>
    <scope>NUCLEOTIDE SEQUENCE [LARGE SCALE GENOMIC DNA]</scope>
    <source>
        <strain evidence="2">KOME-1</strain>
    </source>
</reference>
<evidence type="ECO:0000256" key="1">
    <source>
        <dbReference type="SAM" id="Phobius"/>
    </source>
</evidence>
<dbReference type="Proteomes" id="UP000055060">
    <property type="component" value="Unassembled WGS sequence"/>
</dbReference>
<keyword evidence="1" id="KW-0472">Membrane</keyword>
<accession>A0A0S7BIV6</accession>
<dbReference type="STRING" id="360412.LARV_03485"/>
<dbReference type="AlphaFoldDB" id="A0A0S7BIV6"/>
<feature type="transmembrane region" description="Helical" evidence="1">
    <location>
        <begin position="148"/>
        <end position="169"/>
    </location>
</feature>
<keyword evidence="1" id="KW-1133">Transmembrane helix</keyword>
<gene>
    <name evidence="2" type="ORF">LARV_03485</name>
</gene>
<feature type="transmembrane region" description="Helical" evidence="1">
    <location>
        <begin position="67"/>
        <end position="89"/>
    </location>
</feature>
<proteinExistence type="predicted"/>
<evidence type="ECO:0000313" key="2">
    <source>
        <dbReference type="EMBL" id="GAP15693.1"/>
    </source>
</evidence>
<sequence length="206" mass="22110">MMREATGKVAAWLGIAAGLAGIEHGYFEILQGGARPESLMIASMGTPCIPEQAWNRCEPALTLLPTFLVTGIAALILGLVILVWSAAFLRRKSGSWILMGLCGALLVCGGGFFPPLIGLVGGLCGLAIHKPLDTGAPGKFIAFAAKIWPWPLALLMVWLVNQFTVGYFFNDFLQRFMAFGVVLILLLLPLSVLVAYAHDRARQGAR</sequence>
<organism evidence="2">
    <name type="scientific">Longilinea arvoryzae</name>
    <dbReference type="NCBI Taxonomy" id="360412"/>
    <lineage>
        <taxon>Bacteria</taxon>
        <taxon>Bacillati</taxon>
        <taxon>Chloroflexota</taxon>
        <taxon>Anaerolineae</taxon>
        <taxon>Anaerolineales</taxon>
        <taxon>Anaerolineaceae</taxon>
        <taxon>Longilinea</taxon>
    </lineage>
</organism>
<feature type="transmembrane region" description="Helical" evidence="1">
    <location>
        <begin position="96"/>
        <end position="128"/>
    </location>
</feature>
<name>A0A0S7BIV6_9CHLR</name>
<keyword evidence="1" id="KW-0812">Transmembrane</keyword>
<feature type="transmembrane region" description="Helical" evidence="1">
    <location>
        <begin position="176"/>
        <end position="197"/>
    </location>
</feature>
<keyword evidence="3" id="KW-1185">Reference proteome</keyword>
<dbReference type="EMBL" id="DF967972">
    <property type="protein sequence ID" value="GAP15693.1"/>
    <property type="molecule type" value="Genomic_DNA"/>
</dbReference>
<protein>
    <submittedName>
        <fullName evidence="2">Uncharacterized protein</fullName>
    </submittedName>
</protein>
<evidence type="ECO:0000313" key="3">
    <source>
        <dbReference type="Proteomes" id="UP000055060"/>
    </source>
</evidence>